<reference evidence="16 17" key="1">
    <citation type="journal article" date="2013" name="PLoS Genet.">
        <title>The genome and development-dependent transcriptomes of Pyronema confluens: a window into fungal evolution.</title>
        <authorList>
            <person name="Traeger S."/>
            <person name="Altegoer F."/>
            <person name="Freitag M."/>
            <person name="Gabaldon T."/>
            <person name="Kempken F."/>
            <person name="Kumar A."/>
            <person name="Marcet-Houben M."/>
            <person name="Poggeler S."/>
            <person name="Stajich J.E."/>
            <person name="Nowrousian M."/>
        </authorList>
    </citation>
    <scope>NUCLEOTIDE SEQUENCE [LARGE SCALE GENOMIC DNA]</scope>
    <source>
        <strain evidence="17">CBS 100304</strain>
        <tissue evidence="16">Vegetative mycelium</tissue>
    </source>
</reference>
<dbReference type="InterPro" id="IPR006896">
    <property type="entry name" value="Sec23/24_trunk_dom"/>
</dbReference>
<dbReference type="InterPro" id="IPR036465">
    <property type="entry name" value="vWFA_dom_sf"/>
</dbReference>
<feature type="domain" description="Sec23/Sec24 trunk" evidence="13">
    <location>
        <begin position="416"/>
        <end position="665"/>
    </location>
</feature>
<name>U4KX88_PYROM</name>
<dbReference type="OMA" id="INPFMTF"/>
<dbReference type="GO" id="GO:0070971">
    <property type="term" value="C:endoplasmic reticulum exit site"/>
    <property type="evidence" value="ECO:0007669"/>
    <property type="project" value="TreeGrafter"/>
</dbReference>
<dbReference type="SUPFAM" id="SSF82919">
    <property type="entry name" value="Zn-finger domain of Sec23/24"/>
    <property type="match status" value="1"/>
</dbReference>
<dbReference type="InterPro" id="IPR006895">
    <property type="entry name" value="Znf_Sec23_Sec24"/>
</dbReference>
<keyword evidence="5" id="KW-0813">Transport</keyword>
<dbReference type="Gene3D" id="3.40.50.410">
    <property type="entry name" value="von Willebrand factor, type A domain"/>
    <property type="match status" value="1"/>
</dbReference>
<evidence type="ECO:0000256" key="1">
    <source>
        <dbReference type="ARBA" id="ARBA00004255"/>
    </source>
</evidence>
<evidence type="ECO:0000256" key="5">
    <source>
        <dbReference type="ARBA" id="ARBA00022448"/>
    </source>
</evidence>
<dbReference type="GO" id="GO:0000139">
    <property type="term" value="C:Golgi membrane"/>
    <property type="evidence" value="ECO:0007669"/>
    <property type="project" value="UniProtKB-SubCell"/>
</dbReference>
<proteinExistence type="inferred from homology"/>
<evidence type="ECO:0000313" key="17">
    <source>
        <dbReference type="Proteomes" id="UP000018144"/>
    </source>
</evidence>
<feature type="domain" description="Zinc finger Sec23/Sec24-type" evidence="12">
    <location>
        <begin position="325"/>
        <end position="364"/>
    </location>
</feature>
<dbReference type="SUPFAM" id="SSF81995">
    <property type="entry name" value="beta-sandwich domain of Sec23/24"/>
    <property type="match status" value="1"/>
</dbReference>
<comment type="similarity">
    <text evidence="4">Belongs to the SEC23/SEC24 family. SEC24 subfamily.</text>
</comment>
<dbReference type="InterPro" id="IPR007123">
    <property type="entry name" value="Gelsolin-like_dom"/>
</dbReference>
<dbReference type="Pfam" id="PF04810">
    <property type="entry name" value="zf-Sec23_Sec24"/>
    <property type="match status" value="1"/>
</dbReference>
<dbReference type="SUPFAM" id="SSF82754">
    <property type="entry name" value="C-terminal, gelsolin-like domain of Sec23/24"/>
    <property type="match status" value="1"/>
</dbReference>
<dbReference type="GO" id="GO:0008270">
    <property type="term" value="F:zinc ion binding"/>
    <property type="evidence" value="ECO:0007669"/>
    <property type="project" value="InterPro"/>
</dbReference>
<dbReference type="Gene3D" id="1.20.120.730">
    <property type="entry name" value="Sec23/Sec24 helical domain"/>
    <property type="match status" value="1"/>
</dbReference>
<dbReference type="EMBL" id="HF935303">
    <property type="protein sequence ID" value="CCX06652.1"/>
    <property type="molecule type" value="Genomic_DNA"/>
</dbReference>
<comment type="subcellular location">
    <subcellularLocation>
        <location evidence="2">Cytoplasmic vesicle</location>
        <location evidence="2">COPII-coated vesicle membrane</location>
        <topology evidence="2">Peripheral membrane protein</topology>
        <orientation evidence="2">Cytoplasmic side</orientation>
    </subcellularLocation>
    <subcellularLocation>
        <location evidence="3">Endoplasmic reticulum membrane</location>
        <topology evidence="3">Peripheral membrane protein</topology>
        <orientation evidence="3">Cytoplasmic side</orientation>
    </subcellularLocation>
    <subcellularLocation>
        <location evidence="1">Golgi apparatus membrane</location>
        <topology evidence="1">Peripheral membrane protein</topology>
        <orientation evidence="1">Cytoplasmic side</orientation>
    </subcellularLocation>
</comment>
<dbReference type="Pfam" id="PF04815">
    <property type="entry name" value="Sec23_helical"/>
    <property type="match status" value="1"/>
</dbReference>
<dbReference type="Proteomes" id="UP000018144">
    <property type="component" value="Unassembled WGS sequence"/>
</dbReference>
<organism evidence="16 17">
    <name type="scientific">Pyronema omphalodes (strain CBS 100304)</name>
    <name type="common">Pyronema confluens</name>
    <dbReference type="NCBI Taxonomy" id="1076935"/>
    <lineage>
        <taxon>Eukaryota</taxon>
        <taxon>Fungi</taxon>
        <taxon>Dikarya</taxon>
        <taxon>Ascomycota</taxon>
        <taxon>Pezizomycotina</taxon>
        <taxon>Pezizomycetes</taxon>
        <taxon>Pezizales</taxon>
        <taxon>Pyronemataceae</taxon>
        <taxon>Pyronema</taxon>
    </lineage>
</organism>
<dbReference type="OrthoDB" id="49016at2759"/>
<keyword evidence="6" id="KW-0931">ER-Golgi transport</keyword>
<dbReference type="InterPro" id="IPR050550">
    <property type="entry name" value="SEC23_SEC24_subfamily"/>
</dbReference>
<dbReference type="InterPro" id="IPR006900">
    <property type="entry name" value="Sec23/24_helical_dom"/>
</dbReference>
<evidence type="ECO:0000259" key="13">
    <source>
        <dbReference type="Pfam" id="PF04811"/>
    </source>
</evidence>
<keyword evidence="7" id="KW-0653">Protein transport</keyword>
<dbReference type="eggNOG" id="KOG1984">
    <property type="taxonomic scope" value="Eukaryota"/>
</dbReference>
<dbReference type="InterPro" id="IPR036175">
    <property type="entry name" value="Sec23/24_helical_dom_sf"/>
</dbReference>
<dbReference type="SUPFAM" id="SSF81811">
    <property type="entry name" value="Helical domain of Sec23/24"/>
    <property type="match status" value="1"/>
</dbReference>
<dbReference type="GO" id="GO:0030127">
    <property type="term" value="C:COPII vesicle coat"/>
    <property type="evidence" value="ECO:0007669"/>
    <property type="project" value="InterPro"/>
</dbReference>
<dbReference type="InterPro" id="IPR029006">
    <property type="entry name" value="ADF-H/Gelsolin-like_dom_sf"/>
</dbReference>
<accession>U4KX88</accession>
<evidence type="ECO:0000256" key="2">
    <source>
        <dbReference type="ARBA" id="ARBA00004299"/>
    </source>
</evidence>
<gene>
    <name evidence="16" type="ORF">PCON_06239</name>
</gene>
<feature type="region of interest" description="Disordered" evidence="10">
    <location>
        <begin position="1"/>
        <end position="117"/>
    </location>
</feature>
<evidence type="ECO:0000259" key="12">
    <source>
        <dbReference type="Pfam" id="PF04810"/>
    </source>
</evidence>
<evidence type="ECO:0000256" key="9">
    <source>
        <dbReference type="ARBA" id="ARBA00025471"/>
    </source>
</evidence>
<dbReference type="GO" id="GO:0006886">
    <property type="term" value="P:intracellular protein transport"/>
    <property type="evidence" value="ECO:0007669"/>
    <property type="project" value="InterPro"/>
</dbReference>
<dbReference type="InterPro" id="IPR036174">
    <property type="entry name" value="Znf_Sec23_Sec24_sf"/>
</dbReference>
<dbReference type="PANTHER" id="PTHR13803">
    <property type="entry name" value="SEC24-RELATED PROTEIN"/>
    <property type="match status" value="1"/>
</dbReference>
<dbReference type="Pfam" id="PF04811">
    <property type="entry name" value="Sec23_trunk"/>
    <property type="match status" value="1"/>
</dbReference>
<evidence type="ECO:0000259" key="14">
    <source>
        <dbReference type="Pfam" id="PF04815"/>
    </source>
</evidence>
<evidence type="ECO:0000256" key="10">
    <source>
        <dbReference type="SAM" id="MobiDB-lite"/>
    </source>
</evidence>
<dbReference type="STRING" id="1076935.U4KX88"/>
<dbReference type="Pfam" id="PF00626">
    <property type="entry name" value="Gelsolin"/>
    <property type="match status" value="1"/>
</dbReference>
<feature type="compositionally biased region" description="Low complexity" evidence="10">
    <location>
        <begin position="37"/>
        <end position="60"/>
    </location>
</feature>
<evidence type="ECO:0000256" key="7">
    <source>
        <dbReference type="ARBA" id="ARBA00022927"/>
    </source>
</evidence>
<dbReference type="PANTHER" id="PTHR13803:SF4">
    <property type="entry name" value="SECRETORY 24CD, ISOFORM C"/>
    <property type="match status" value="1"/>
</dbReference>
<evidence type="ECO:0000313" key="16">
    <source>
        <dbReference type="EMBL" id="CCX06652.1"/>
    </source>
</evidence>
<comment type="function">
    <text evidence="9">Component of the coat protein complex II (COPII) which promotes the formation of transport vesicles from the endoplasmic reticulum (ER). The coat has two main functions, the physical deformation of the endoplasmic reticulum membrane into vesicles and the selection of cargo molecules.</text>
</comment>
<evidence type="ECO:0000256" key="4">
    <source>
        <dbReference type="ARBA" id="ARBA00008334"/>
    </source>
</evidence>
<dbReference type="InterPro" id="IPR012990">
    <property type="entry name" value="Beta-sandwich_Sec23_24"/>
</dbReference>
<feature type="domain" description="Sec23/Sec24 helical" evidence="14">
    <location>
        <begin position="768"/>
        <end position="868"/>
    </location>
</feature>
<dbReference type="InterPro" id="IPR036180">
    <property type="entry name" value="Gelsolin-like_dom_sf"/>
</dbReference>
<dbReference type="GO" id="GO:0005789">
    <property type="term" value="C:endoplasmic reticulum membrane"/>
    <property type="evidence" value="ECO:0007669"/>
    <property type="project" value="UniProtKB-SubCell"/>
</dbReference>
<dbReference type="Gene3D" id="2.30.30.380">
    <property type="entry name" value="Zn-finger domain of Sec23/24"/>
    <property type="match status" value="1"/>
</dbReference>
<keyword evidence="8" id="KW-0968">Cytoplasmic vesicle</keyword>
<feature type="domain" description="Gelsolin-like" evidence="11">
    <location>
        <begin position="896"/>
        <end position="970"/>
    </location>
</feature>
<keyword evidence="17" id="KW-1185">Reference proteome</keyword>
<sequence>MADMGMFHALGQSDDPNDPNRVAPPNFRPQPAPPPQGYQQAGSSAYAPPQQQQPMYGAPQKYGAPPPSTSPYGQAPSPYGAPPPSTSPYQPQQQANPYGPPPGQQYGAPDMGGLTQQMGGMDLMTQQVGNVSKTRKKGRAYHQLDQASAPEPSQFPPYTPNVGDNLQQGFLHQSQQQPGMSPGMQQGQFPMQAAPQFMPHQMADPAAFNARVGEAPGGGRGGNGVDPLSVPSIPKARDVATQYFRSTYFPTLGRHLPPDATSDFIAQDQGNASPRFCRLTLNSVPATGELLGLTHLPLALLIQPFAKQKIEEEPIPVLDFGEMGPPRCRRCRTYINPFMQFVQGGTKFQCNMCLFPNNEVPNEYYAAVDMHNVRVDRDQRPELTRGTVEFVVPKEYWVKKDGNPHFGDGKGGYAMRYLFLIDCTESALNRGSMEAVVAGIKESLYGETAYEDVAEGEVSEDGTKRRLPEGCKIGICTFDKEVHFYNLNPALDQAQMVVMPDIEEPFVPFETGLFVDPYEARSVIEHLLDNLPSLFVHVKSGEPALFPALTVAKQALEATGGKIICSLSTLPTWGPNRLALREDSKLYNTDKEKTLFKTGNAAWRTLAGKMVESGIGCDFFMTPAAYIDLATVGHVSATTGGETFFYPNFVKERDSKKLIAELSHTFHRETGYQALMKVRCSNGLQVTAYHGNFLQTGAASSDVEFGVIDEDKTLAVMFSHDGKLDPKVDAHFQSAVLYTTKSGERRVRCSNIVAGVVDQARDVVRWADQDAILGVLAREAASRMLERPLKDIRGALIEKCIEILASYRKNAATTGSPPGQLILPESLKEFSLYVLALIKSRAFRGGNVTSDLRVQAMRMLKSMSAPELQLYLYPRIIPIHNMADTDGFAEPTGHLKLPAAMRASFAFVEEGGVYLCDNGQFFILWIHSQVSPNLLIDLFGPEFESPKQLDPLLNELPVLETHLNAQVRNIIQYLASIRGSRKLSVQLARQGLDGAEYEFAAALAEDRNNEEKSYTDWLVHVHKFVQLEVSPVMRGG</sequence>
<evidence type="ECO:0000256" key="8">
    <source>
        <dbReference type="ARBA" id="ARBA00023329"/>
    </source>
</evidence>
<feature type="compositionally biased region" description="Low complexity" evidence="10">
    <location>
        <begin position="87"/>
        <end position="97"/>
    </location>
</feature>
<dbReference type="Gene3D" id="2.60.40.1670">
    <property type="entry name" value="beta-sandwich domain of Sec23/24"/>
    <property type="match status" value="1"/>
</dbReference>
<evidence type="ECO:0000256" key="6">
    <source>
        <dbReference type="ARBA" id="ARBA00022892"/>
    </source>
</evidence>
<evidence type="ECO:0000259" key="11">
    <source>
        <dbReference type="Pfam" id="PF00626"/>
    </source>
</evidence>
<feature type="compositionally biased region" description="Pro residues" evidence="10">
    <location>
        <begin position="26"/>
        <end position="36"/>
    </location>
</feature>
<dbReference type="GO" id="GO:0090110">
    <property type="term" value="P:COPII-coated vesicle cargo loading"/>
    <property type="evidence" value="ECO:0007669"/>
    <property type="project" value="TreeGrafter"/>
</dbReference>
<evidence type="ECO:0000256" key="3">
    <source>
        <dbReference type="ARBA" id="ARBA00004397"/>
    </source>
</evidence>
<evidence type="ECO:0000259" key="15">
    <source>
        <dbReference type="Pfam" id="PF08033"/>
    </source>
</evidence>
<dbReference type="GO" id="GO:0000149">
    <property type="term" value="F:SNARE binding"/>
    <property type="evidence" value="ECO:0007669"/>
    <property type="project" value="TreeGrafter"/>
</dbReference>
<dbReference type="Gene3D" id="3.40.20.10">
    <property type="entry name" value="Severin"/>
    <property type="match status" value="1"/>
</dbReference>
<dbReference type="SUPFAM" id="SSF53300">
    <property type="entry name" value="vWA-like"/>
    <property type="match status" value="1"/>
</dbReference>
<dbReference type="Pfam" id="PF08033">
    <property type="entry name" value="Sec23_BS"/>
    <property type="match status" value="1"/>
</dbReference>
<dbReference type="AlphaFoldDB" id="U4KX88"/>
<feature type="domain" description="Sec23/Sec24 beta-sandwich" evidence="15">
    <location>
        <begin position="671"/>
        <end position="754"/>
    </location>
</feature>
<protein>
    <submittedName>
        <fullName evidence="16">Similar to Uncharacterized protein C4.03c acc. no. Q9USS7</fullName>
    </submittedName>
</protein>